<dbReference type="InterPro" id="IPR041657">
    <property type="entry name" value="HTH_17"/>
</dbReference>
<protein>
    <submittedName>
        <fullName evidence="2">Helix-turn-helix domain-containing protein</fullName>
    </submittedName>
</protein>
<evidence type="ECO:0000313" key="3">
    <source>
        <dbReference type="Proteomes" id="UP000682195"/>
    </source>
</evidence>
<sequence length="102" mass="12418">MPYIDPRTEDTWQKRLFEKLMTVENKLDRLLVLQEQFVDTTVHPPLKPEYLDIIDVSKILKVEQKTIYNWVWAGKIPYLKANGRLLFLREEIDEMLRKRDDW</sequence>
<gene>
    <name evidence="2" type="ORF">J5A58_01525</name>
</gene>
<dbReference type="RefSeq" id="WP_004352902.1">
    <property type="nucleotide sequence ID" value="NZ_CP072361.1"/>
</dbReference>
<dbReference type="Pfam" id="PF12728">
    <property type="entry name" value="HTH_17"/>
    <property type="match status" value="1"/>
</dbReference>
<evidence type="ECO:0000259" key="1">
    <source>
        <dbReference type="Pfam" id="PF12728"/>
    </source>
</evidence>
<organism evidence="2 3">
    <name type="scientific">Prevotella melaninogenica</name>
    <dbReference type="NCBI Taxonomy" id="28132"/>
    <lineage>
        <taxon>Bacteria</taxon>
        <taxon>Pseudomonadati</taxon>
        <taxon>Bacteroidota</taxon>
        <taxon>Bacteroidia</taxon>
        <taxon>Bacteroidales</taxon>
        <taxon>Prevotellaceae</taxon>
        <taxon>Prevotella</taxon>
    </lineage>
</organism>
<evidence type="ECO:0000313" key="2">
    <source>
        <dbReference type="EMBL" id="QUB75729.1"/>
    </source>
</evidence>
<proteinExistence type="predicted"/>
<dbReference type="SUPFAM" id="SSF46955">
    <property type="entry name" value="Putative DNA-binding domain"/>
    <property type="match status" value="1"/>
</dbReference>
<dbReference type="EMBL" id="CP072361">
    <property type="protein sequence ID" value="QUB75729.1"/>
    <property type="molecule type" value="Genomic_DNA"/>
</dbReference>
<dbReference type="InterPro" id="IPR009061">
    <property type="entry name" value="DNA-bd_dom_put_sf"/>
</dbReference>
<accession>A0ABX7XPX4</accession>
<reference evidence="2 3" key="1">
    <citation type="submission" date="2021-03" db="EMBL/GenBank/DDBJ databases">
        <title>Human Oral Microbial Genomes.</title>
        <authorList>
            <person name="Johnston C.D."/>
            <person name="Chen T."/>
            <person name="Dewhirst F.E."/>
        </authorList>
    </citation>
    <scope>NUCLEOTIDE SEQUENCE [LARGE SCALE GENOMIC DNA]</scope>
    <source>
        <strain evidence="2 3">F0054</strain>
    </source>
</reference>
<feature type="domain" description="Helix-turn-helix" evidence="1">
    <location>
        <begin position="50"/>
        <end position="99"/>
    </location>
</feature>
<dbReference type="Proteomes" id="UP000682195">
    <property type="component" value="Chromosome 1"/>
</dbReference>
<name>A0ABX7XPX4_9BACT</name>
<keyword evidence="3" id="KW-1185">Reference proteome</keyword>